<dbReference type="Pfam" id="PF02171">
    <property type="entry name" value="Piwi"/>
    <property type="match status" value="1"/>
</dbReference>
<keyword evidence="5" id="KW-0694">RNA-binding</keyword>
<dbReference type="FunFam" id="3.30.420.10:FF:000014">
    <property type="entry name" value="Piwi-like RNA-mediated gene silencing 1"/>
    <property type="match status" value="1"/>
</dbReference>
<reference evidence="11" key="2">
    <citation type="submission" date="2023-10" db="EMBL/GenBank/DDBJ databases">
        <authorList>
            <person name="Kostyuchenko R.P."/>
        </authorList>
    </citation>
    <scope>NUCLEOTIDE SEQUENCE</scope>
</reference>
<feature type="region of interest" description="Disordered" evidence="8">
    <location>
        <begin position="1"/>
        <end position="121"/>
    </location>
</feature>
<evidence type="ECO:0000256" key="6">
    <source>
        <dbReference type="ARBA" id="ARBA00023158"/>
    </source>
</evidence>
<feature type="domain" description="PAZ" evidence="9">
    <location>
        <begin position="351"/>
        <end position="463"/>
    </location>
</feature>
<reference evidence="11" key="1">
    <citation type="journal article" date="2023" name="Biology">
        <title>Germ Line/Multipotency Genes Show Differential Expression during Embryonic Development of the Annelid Enchytraeus coronatus.</title>
        <authorList>
            <person name="Kostyuchenko R.P."/>
            <person name="Nikanorova D.D."/>
            <person name="Amosov A.V."/>
        </authorList>
    </citation>
    <scope>NUCLEOTIDE SEQUENCE</scope>
</reference>
<dbReference type="CDD" id="cd04658">
    <property type="entry name" value="Piwi_piwi-like_Euk"/>
    <property type="match status" value="1"/>
</dbReference>
<dbReference type="InterPro" id="IPR003100">
    <property type="entry name" value="PAZ_dom"/>
</dbReference>
<keyword evidence="3" id="KW-0963">Cytoplasm</keyword>
<dbReference type="SMART" id="SM00949">
    <property type="entry name" value="PAZ"/>
    <property type="match status" value="1"/>
</dbReference>
<evidence type="ECO:0000313" key="11">
    <source>
        <dbReference type="EMBL" id="XBW67471.1"/>
    </source>
</evidence>
<comment type="subcellular location">
    <subcellularLocation>
        <location evidence="1">Cytoplasm</location>
    </subcellularLocation>
</comment>
<keyword evidence="4" id="KW-0221">Differentiation</keyword>
<evidence type="ECO:0000256" key="5">
    <source>
        <dbReference type="ARBA" id="ARBA00022884"/>
    </source>
</evidence>
<feature type="compositionally biased region" description="Low complexity" evidence="8">
    <location>
        <begin position="16"/>
        <end position="42"/>
    </location>
</feature>
<dbReference type="InterPro" id="IPR036397">
    <property type="entry name" value="RNaseH_sf"/>
</dbReference>
<dbReference type="InterPro" id="IPR036085">
    <property type="entry name" value="PAZ_dom_sf"/>
</dbReference>
<feature type="domain" description="Piwi" evidence="10">
    <location>
        <begin position="627"/>
        <end position="919"/>
    </location>
</feature>
<dbReference type="InterPro" id="IPR012337">
    <property type="entry name" value="RNaseH-like_sf"/>
</dbReference>
<dbReference type="Pfam" id="PF02170">
    <property type="entry name" value="PAZ"/>
    <property type="match status" value="1"/>
</dbReference>
<evidence type="ECO:0000259" key="9">
    <source>
        <dbReference type="PROSITE" id="PS50821"/>
    </source>
</evidence>
<dbReference type="FunFam" id="2.170.260.10:FF:000003">
    <property type="entry name" value="Piwi-like RNA-mediated gene silencing 2"/>
    <property type="match status" value="1"/>
</dbReference>
<dbReference type="CDD" id="cd02845">
    <property type="entry name" value="PAZ_piwi_like"/>
    <property type="match status" value="1"/>
</dbReference>
<dbReference type="Gene3D" id="3.40.50.2300">
    <property type="match status" value="1"/>
</dbReference>
<dbReference type="SUPFAM" id="SSF53098">
    <property type="entry name" value="Ribonuclease H-like"/>
    <property type="match status" value="1"/>
</dbReference>
<protein>
    <submittedName>
        <fullName evidence="11">Piwi-like protein 1A</fullName>
    </submittedName>
</protein>
<dbReference type="PROSITE" id="PS50821">
    <property type="entry name" value="PAZ"/>
    <property type="match status" value="1"/>
</dbReference>
<keyword evidence="2" id="KW-0217">Developmental protein</keyword>
<dbReference type="PROSITE" id="PS50822">
    <property type="entry name" value="PIWI"/>
    <property type="match status" value="1"/>
</dbReference>
<accession>A0AAU7VFF0</accession>
<organism evidence="11">
    <name type="scientific">Enchytraeus coronatus</name>
    <dbReference type="NCBI Taxonomy" id="208440"/>
    <lineage>
        <taxon>Eukaryota</taxon>
        <taxon>Metazoa</taxon>
        <taxon>Spiralia</taxon>
        <taxon>Lophotrochozoa</taxon>
        <taxon>Annelida</taxon>
        <taxon>Clitellata</taxon>
        <taxon>Oligochaeta</taxon>
        <taxon>Enchytraeida</taxon>
        <taxon>Enchytraeidae</taxon>
        <taxon>Enchytraeus</taxon>
    </lineage>
</organism>
<feature type="compositionally biased region" description="Basic residues" evidence="8">
    <location>
        <begin position="1"/>
        <end position="12"/>
    </location>
</feature>
<keyword evidence="6" id="KW-0943">RNA-mediated gene silencing</keyword>
<sequence length="933" mass="104709">MDGRGRGRARGRGRGDQPQQQGAAQPGAAAQPRASEPTQQTRPGPPPQQLQQQQLGAGSGDPRWAQPQQQPVPRYVAPTAVGDQPPSRPGGGGEGVMVPGGNGGGPGRAAHRGGAARPGASVEQLEAGVAGIVMADAMGGRPRRGALMFRAEPRTRPETAADKRGTAGRQVALCTNQFHLQRAQQFHLYQYHVDFNPEVPNTRMRKGMLHTFKELLGPISLFDGTILFLPLRLELDTTEVYTQRISDDEKIRVTIKFTNEIPSTSPMCMQLYNITFKKVLTHIGLQLIGRNYYHPNLAAKIPQHKLEVWPGYETSILQLEVWPGYETSILQFESGPMLSVDVSHKILSMASAYDVMQDCFQQGPRGDVQDRVKARLIGQIVLTRYNNKTYRVDDIDFSRTPASTFEKKDKSLISFVEYYQTAHNFRIQREDQPLLISMPKRRDERAGVKGPICLIPELCTVTGLEEKVRTDFNVMKDLAQHTRLDPNKRVAKYRELRNNIQQNAEAMRDLNNWNIGLSNELVQLQGRQLPPENIHQGDLDFNGGEQADWTKQMRALRMQRLVHLSSWIVVCPQKNGRNAEDLIRALRDVSHGLGLELSNPTALPINNDNTQTYKEALQNAITPTTRMVVCVLPTNRKDRYDALKCLLCCDIPVPSQMILSRTLSKPQMLMSVATKVLIQMNCKMGGEVWHLDVPMGGTMVVGIDTYHDSSQRGRSVAGVAASLNKSLTRYYTSWSFQNTHEELVNGLTASLAKCLQKYKEVNKVLPIKVIVFRDGVGDGQLGMVNDHELPQILQCFARIDPDYKPGLGFVVVKKRISSRFFMRAGNNYSNPPPGTIIDDVATRPEWYDYFVISQSVRQGTVTPTHYNIIHDTTRLQPDHYQRLTYKLCHLYYNWSGTIRVPAPCQYAHKVAFLVGQSLHRNPHESLADKLFFL</sequence>
<evidence type="ECO:0000259" key="10">
    <source>
        <dbReference type="PROSITE" id="PS50822"/>
    </source>
</evidence>
<evidence type="ECO:0000256" key="3">
    <source>
        <dbReference type="ARBA" id="ARBA00022490"/>
    </source>
</evidence>
<gene>
    <name evidence="11" type="primary">piwi1A</name>
</gene>
<dbReference type="GO" id="GO:0030154">
    <property type="term" value="P:cell differentiation"/>
    <property type="evidence" value="ECO:0007669"/>
    <property type="project" value="UniProtKB-KW"/>
</dbReference>
<comment type="similarity">
    <text evidence="7">Belongs to the argonaute family. Piwi subfamily.</text>
</comment>
<dbReference type="SUPFAM" id="SSF101690">
    <property type="entry name" value="PAZ domain"/>
    <property type="match status" value="1"/>
</dbReference>
<dbReference type="AlphaFoldDB" id="A0AAU7VFF0"/>
<dbReference type="InterPro" id="IPR003165">
    <property type="entry name" value="Piwi"/>
</dbReference>
<dbReference type="EMBL" id="OR750676">
    <property type="protein sequence ID" value="XBW67471.1"/>
    <property type="molecule type" value="mRNA"/>
</dbReference>
<dbReference type="GO" id="GO:0003723">
    <property type="term" value="F:RNA binding"/>
    <property type="evidence" value="ECO:0007669"/>
    <property type="project" value="UniProtKB-KW"/>
</dbReference>
<dbReference type="GO" id="GO:0005737">
    <property type="term" value="C:cytoplasm"/>
    <property type="evidence" value="ECO:0007669"/>
    <property type="project" value="UniProtKB-SubCell"/>
</dbReference>
<evidence type="ECO:0000256" key="1">
    <source>
        <dbReference type="ARBA" id="ARBA00004496"/>
    </source>
</evidence>
<dbReference type="GO" id="GO:0031047">
    <property type="term" value="P:regulatory ncRNA-mediated gene silencing"/>
    <property type="evidence" value="ECO:0007669"/>
    <property type="project" value="UniProtKB-KW"/>
</dbReference>
<dbReference type="Gene3D" id="2.170.260.10">
    <property type="entry name" value="paz domain"/>
    <property type="match status" value="1"/>
</dbReference>
<dbReference type="PANTHER" id="PTHR22891">
    <property type="entry name" value="EUKARYOTIC TRANSLATION INITIATION FACTOR 2C"/>
    <property type="match status" value="1"/>
</dbReference>
<dbReference type="SMART" id="SM00950">
    <property type="entry name" value="Piwi"/>
    <property type="match status" value="1"/>
</dbReference>
<proteinExistence type="evidence at transcript level"/>
<evidence type="ECO:0000256" key="7">
    <source>
        <dbReference type="ARBA" id="ARBA00038291"/>
    </source>
</evidence>
<dbReference type="Gene3D" id="3.30.420.10">
    <property type="entry name" value="Ribonuclease H-like superfamily/Ribonuclease H"/>
    <property type="match status" value="1"/>
</dbReference>
<dbReference type="Pfam" id="PF23278">
    <property type="entry name" value="Piwi_N"/>
    <property type="match status" value="1"/>
</dbReference>
<evidence type="ECO:0000256" key="2">
    <source>
        <dbReference type="ARBA" id="ARBA00022473"/>
    </source>
</evidence>
<feature type="compositionally biased region" description="Gly residues" evidence="8">
    <location>
        <begin position="89"/>
        <end position="107"/>
    </location>
</feature>
<evidence type="ECO:0000256" key="4">
    <source>
        <dbReference type="ARBA" id="ARBA00022782"/>
    </source>
</evidence>
<name>A0AAU7VFF0_9ANNE</name>
<evidence type="ECO:0000256" key="8">
    <source>
        <dbReference type="SAM" id="MobiDB-lite"/>
    </source>
</evidence>